<evidence type="ECO:0000313" key="7">
    <source>
        <dbReference type="EMBL" id="PUE54373.1"/>
    </source>
</evidence>
<evidence type="ECO:0000256" key="4">
    <source>
        <dbReference type="ARBA" id="ARBA00023004"/>
    </source>
</evidence>
<comment type="caution">
    <text evidence="7">The sequence shown here is derived from an EMBL/GenBank/DDBJ whole genome shotgun (WGS) entry which is preliminary data.</text>
</comment>
<dbReference type="PANTHER" id="PTHR21266:SF60">
    <property type="entry name" value="3-KETOSTEROID-9-ALPHA-MONOOXYGENASE, OXYGENASE COMPONENT"/>
    <property type="match status" value="1"/>
</dbReference>
<reference evidence="7 8" key="1">
    <citation type="submission" date="2017-04" db="EMBL/GenBank/DDBJ databases">
        <title>Unexpected and diverse lifestyles within the genus Limnohabitans.</title>
        <authorList>
            <person name="Kasalicky V."/>
            <person name="Mehrshad M."/>
            <person name="Andrei S.-A."/>
            <person name="Salcher M."/>
            <person name="Kratochvilova H."/>
            <person name="Simek K."/>
            <person name="Ghai R."/>
        </authorList>
    </citation>
    <scope>NUCLEOTIDE SEQUENCE [LARGE SCALE GENOMIC DNA]</scope>
    <source>
        <strain evidence="7 8">II-B4</strain>
    </source>
</reference>
<evidence type="ECO:0000313" key="8">
    <source>
        <dbReference type="Proteomes" id="UP000250790"/>
    </source>
</evidence>
<evidence type="ECO:0000256" key="1">
    <source>
        <dbReference type="ARBA" id="ARBA00022714"/>
    </source>
</evidence>
<dbReference type="Pfam" id="PF00355">
    <property type="entry name" value="Rieske"/>
    <property type="match status" value="1"/>
</dbReference>
<dbReference type="OrthoDB" id="9790995at2"/>
<keyword evidence="5" id="KW-0411">Iron-sulfur</keyword>
<evidence type="ECO:0000256" key="5">
    <source>
        <dbReference type="ARBA" id="ARBA00023014"/>
    </source>
</evidence>
<dbReference type="InterPro" id="IPR036922">
    <property type="entry name" value="Rieske_2Fe-2S_sf"/>
</dbReference>
<dbReference type="InterPro" id="IPR050584">
    <property type="entry name" value="Cholesterol_7-desaturase"/>
</dbReference>
<dbReference type="Proteomes" id="UP000250790">
    <property type="component" value="Unassembled WGS sequence"/>
</dbReference>
<dbReference type="Gene3D" id="3.90.380.10">
    <property type="entry name" value="Naphthalene 1,2-dioxygenase Alpha Subunit, Chain A, domain 1"/>
    <property type="match status" value="1"/>
</dbReference>
<dbReference type="InterPro" id="IPR044043">
    <property type="entry name" value="VanA_C_cat"/>
</dbReference>
<sequence>MTRPLPAVIAAAQNASDRMADRHTPFVMNDWYVAAFAEEIKEELLGRTLLGRQLVFYRTSTGQVVALEDRCPHRSMPLSAGTLTQDTIVCGYHGLRFNAEGDCIEVPSQANCPKNVGIRSYRTHERGAVVWIWMGEAELADLSKLPPQDWMESGEWERSQGYLSLQGSYVRLHENLLDLTHLSFLHAKSFGTPDYAKAAFESVIGDGQFALLRNVVPTTLPPVWAIPTGLTGQGQAARIVRSEFRSLGLHEVSVTFYDCNLPENERPQFRIRTAHMPTPETATSTHYFIVHGRDFALGNPETTRFMHDQLFVAFQEDVDGLALQEQALASTPPEDLYEFSVVADAPAVAMRRYVLARQRQEAPD</sequence>
<keyword evidence="2" id="KW-0479">Metal-binding</keyword>
<proteinExistence type="predicted"/>
<accession>A0A315E9K8</accession>
<dbReference type="Pfam" id="PF19112">
    <property type="entry name" value="VanA_C"/>
    <property type="match status" value="1"/>
</dbReference>
<dbReference type="GO" id="GO:0046872">
    <property type="term" value="F:metal ion binding"/>
    <property type="evidence" value="ECO:0007669"/>
    <property type="project" value="UniProtKB-KW"/>
</dbReference>
<keyword evidence="1" id="KW-0001">2Fe-2S</keyword>
<feature type="domain" description="Rieske" evidence="6">
    <location>
        <begin position="31"/>
        <end position="132"/>
    </location>
</feature>
<dbReference type="GO" id="GO:0016491">
    <property type="term" value="F:oxidoreductase activity"/>
    <property type="evidence" value="ECO:0007669"/>
    <property type="project" value="UniProtKB-KW"/>
</dbReference>
<gene>
    <name evidence="7" type="ORF">B9Z37_07480</name>
</gene>
<dbReference type="SUPFAM" id="SSF55961">
    <property type="entry name" value="Bet v1-like"/>
    <property type="match status" value="1"/>
</dbReference>
<dbReference type="InterPro" id="IPR017941">
    <property type="entry name" value="Rieske_2Fe-2S"/>
</dbReference>
<dbReference type="PROSITE" id="PS51296">
    <property type="entry name" value="RIESKE"/>
    <property type="match status" value="1"/>
</dbReference>
<evidence type="ECO:0000256" key="2">
    <source>
        <dbReference type="ARBA" id="ARBA00022723"/>
    </source>
</evidence>
<dbReference type="GO" id="GO:0051537">
    <property type="term" value="F:2 iron, 2 sulfur cluster binding"/>
    <property type="evidence" value="ECO:0007669"/>
    <property type="project" value="UniProtKB-KW"/>
</dbReference>
<dbReference type="AlphaFoldDB" id="A0A315E9K8"/>
<name>A0A315E9K8_9BURK</name>
<dbReference type="SUPFAM" id="SSF50022">
    <property type="entry name" value="ISP domain"/>
    <property type="match status" value="1"/>
</dbReference>
<evidence type="ECO:0000259" key="6">
    <source>
        <dbReference type="PROSITE" id="PS51296"/>
    </source>
</evidence>
<evidence type="ECO:0000256" key="3">
    <source>
        <dbReference type="ARBA" id="ARBA00023002"/>
    </source>
</evidence>
<protein>
    <submittedName>
        <fullName evidence="7">Rieske (2Fe-2S) protein</fullName>
    </submittedName>
</protein>
<dbReference type="PANTHER" id="PTHR21266">
    <property type="entry name" value="IRON-SULFUR DOMAIN CONTAINING PROTEIN"/>
    <property type="match status" value="1"/>
</dbReference>
<keyword evidence="4" id="KW-0408">Iron</keyword>
<dbReference type="Gene3D" id="2.102.10.10">
    <property type="entry name" value="Rieske [2Fe-2S] iron-sulphur domain"/>
    <property type="match status" value="1"/>
</dbReference>
<organism evidence="7 8">
    <name type="scientific">Limnohabitans parvus II-B4</name>
    <dbReference type="NCBI Taxonomy" id="1293052"/>
    <lineage>
        <taxon>Bacteria</taxon>
        <taxon>Pseudomonadati</taxon>
        <taxon>Pseudomonadota</taxon>
        <taxon>Betaproteobacteria</taxon>
        <taxon>Burkholderiales</taxon>
        <taxon>Comamonadaceae</taxon>
        <taxon>Limnohabitans</taxon>
    </lineage>
</organism>
<dbReference type="EMBL" id="NESN01000002">
    <property type="protein sequence ID" value="PUE54373.1"/>
    <property type="molecule type" value="Genomic_DNA"/>
</dbReference>
<keyword evidence="8" id="KW-1185">Reference proteome</keyword>
<keyword evidence="3" id="KW-0560">Oxidoreductase</keyword>
<dbReference type="RefSeq" id="WP_108312333.1">
    <property type="nucleotide sequence ID" value="NZ_NESN01000002.1"/>
</dbReference>